<dbReference type="InterPro" id="IPR027454">
    <property type="entry name" value="Histone_HNS_N"/>
</dbReference>
<dbReference type="InterPro" id="IPR027444">
    <property type="entry name" value="H-NS_C_dom"/>
</dbReference>
<evidence type="ECO:0000313" key="8">
    <source>
        <dbReference type="EMBL" id="MBO8415232.1"/>
    </source>
</evidence>
<evidence type="ECO:0000256" key="3">
    <source>
        <dbReference type="ARBA" id="ARBA00022490"/>
    </source>
</evidence>
<dbReference type="InterPro" id="IPR054180">
    <property type="entry name" value="H-NS-like_N"/>
</dbReference>
<dbReference type="GO" id="GO:0030527">
    <property type="term" value="F:structural constituent of chromatin"/>
    <property type="evidence" value="ECO:0007669"/>
    <property type="project" value="InterPro"/>
</dbReference>
<protein>
    <recommendedName>
        <fullName evidence="5">DNA-binding protein</fullName>
    </recommendedName>
</protein>
<gene>
    <name evidence="8" type="ORF">IAB19_02490</name>
</gene>
<dbReference type="PANTHER" id="PTHR38097">
    <property type="match status" value="1"/>
</dbReference>
<dbReference type="AlphaFoldDB" id="A0A9D9DA91"/>
<evidence type="ECO:0000259" key="7">
    <source>
        <dbReference type="SMART" id="SM00528"/>
    </source>
</evidence>
<keyword evidence="3" id="KW-0963">Cytoplasm</keyword>
<dbReference type="GO" id="GO:0005829">
    <property type="term" value="C:cytosol"/>
    <property type="evidence" value="ECO:0007669"/>
    <property type="project" value="TreeGrafter"/>
</dbReference>
<feature type="domain" description="DNA-binding protein H-NS-like C-terminal" evidence="7">
    <location>
        <begin position="83"/>
        <end position="131"/>
    </location>
</feature>
<feature type="coiled-coil region" evidence="6">
    <location>
        <begin position="37"/>
        <end position="78"/>
    </location>
</feature>
<evidence type="ECO:0000256" key="5">
    <source>
        <dbReference type="PIRNR" id="PIRNR002096"/>
    </source>
</evidence>
<dbReference type="Gene3D" id="1.10.287.1050">
    <property type="entry name" value="H-NS histone-like proteins"/>
    <property type="match status" value="1"/>
</dbReference>
<sequence length="137" mass="15601">MALTLKELRNQRMLSSCLRDASAQDIEEIITKIQGIYNEVKEREERMNARNAAKQAQVANLLQQMKDSDITMEDLQAATGTAAPARAKMKVRYRFTGVDGVERTWSGQGRLPNELKKLIERDGTTKEDYRIKDEPAE</sequence>
<comment type="subcellular location">
    <subcellularLocation>
        <location evidence="1">Cytoplasm</location>
        <location evidence="1">Nucleoid</location>
    </subcellularLocation>
</comment>
<keyword evidence="6" id="KW-0175">Coiled coil</keyword>
<organism evidence="8 9">
    <name type="scientific">Candidatus Avisuccinivibrio stercorigallinarum</name>
    <dbReference type="NCBI Taxonomy" id="2840704"/>
    <lineage>
        <taxon>Bacteria</taxon>
        <taxon>Pseudomonadati</taxon>
        <taxon>Pseudomonadota</taxon>
        <taxon>Gammaproteobacteria</taxon>
        <taxon>Aeromonadales</taxon>
        <taxon>Succinivibrionaceae</taxon>
        <taxon>Succinivibrionaceae incertae sedis</taxon>
        <taxon>Candidatus Avisuccinivibrio</taxon>
    </lineage>
</organism>
<evidence type="ECO:0000313" key="9">
    <source>
        <dbReference type="Proteomes" id="UP000823631"/>
    </source>
</evidence>
<dbReference type="GO" id="GO:0001217">
    <property type="term" value="F:DNA-binding transcription repressor activity"/>
    <property type="evidence" value="ECO:0007669"/>
    <property type="project" value="TreeGrafter"/>
</dbReference>
<evidence type="ECO:0000256" key="1">
    <source>
        <dbReference type="ARBA" id="ARBA00004453"/>
    </source>
</evidence>
<dbReference type="SUPFAM" id="SSF81273">
    <property type="entry name" value="H-NS histone-like proteins"/>
    <property type="match status" value="2"/>
</dbReference>
<reference evidence="8" key="2">
    <citation type="journal article" date="2021" name="PeerJ">
        <title>Extensive microbial diversity within the chicken gut microbiome revealed by metagenomics and culture.</title>
        <authorList>
            <person name="Gilroy R."/>
            <person name="Ravi A."/>
            <person name="Getino M."/>
            <person name="Pursley I."/>
            <person name="Horton D.L."/>
            <person name="Alikhan N.F."/>
            <person name="Baker D."/>
            <person name="Gharbi K."/>
            <person name="Hall N."/>
            <person name="Watson M."/>
            <person name="Adriaenssens E.M."/>
            <person name="Foster-Nyarko E."/>
            <person name="Jarju S."/>
            <person name="Secka A."/>
            <person name="Antonio M."/>
            <person name="Oren A."/>
            <person name="Chaudhuri R.R."/>
            <person name="La Ragione R."/>
            <person name="Hildebrand F."/>
            <person name="Pallen M.J."/>
        </authorList>
    </citation>
    <scope>NUCLEOTIDE SEQUENCE</scope>
    <source>
        <strain evidence="8">17213</strain>
    </source>
</reference>
<dbReference type="GO" id="GO:0000976">
    <property type="term" value="F:transcription cis-regulatory region binding"/>
    <property type="evidence" value="ECO:0007669"/>
    <property type="project" value="TreeGrafter"/>
</dbReference>
<dbReference type="GO" id="GO:0009295">
    <property type="term" value="C:nucleoid"/>
    <property type="evidence" value="ECO:0007669"/>
    <property type="project" value="UniProtKB-SubCell"/>
</dbReference>
<evidence type="ECO:0000256" key="6">
    <source>
        <dbReference type="SAM" id="Coils"/>
    </source>
</evidence>
<dbReference type="PIRSF" id="PIRSF002096">
    <property type="entry name" value="HnS"/>
    <property type="match status" value="1"/>
</dbReference>
<comment type="caution">
    <text evidence="8">The sequence shown here is derived from an EMBL/GenBank/DDBJ whole genome shotgun (WGS) entry which is preliminary data.</text>
</comment>
<dbReference type="Pfam" id="PF22470">
    <property type="entry name" value="Histone_HNS_N"/>
    <property type="match status" value="1"/>
</dbReference>
<comment type="similarity">
    <text evidence="2 5">Belongs to the histone-like protein H-NS family.</text>
</comment>
<dbReference type="GO" id="GO:0003680">
    <property type="term" value="F:minor groove of adenine-thymine-rich DNA binding"/>
    <property type="evidence" value="ECO:0007669"/>
    <property type="project" value="TreeGrafter"/>
</dbReference>
<dbReference type="GO" id="GO:0032993">
    <property type="term" value="C:protein-DNA complex"/>
    <property type="evidence" value="ECO:0007669"/>
    <property type="project" value="TreeGrafter"/>
</dbReference>
<dbReference type="GO" id="GO:0046983">
    <property type="term" value="F:protein dimerization activity"/>
    <property type="evidence" value="ECO:0007669"/>
    <property type="project" value="InterPro"/>
</dbReference>
<dbReference type="Pfam" id="PF00816">
    <property type="entry name" value="Histone_HNS"/>
    <property type="match status" value="1"/>
</dbReference>
<dbReference type="EMBL" id="JADINH010000044">
    <property type="protein sequence ID" value="MBO8415232.1"/>
    <property type="molecule type" value="Genomic_DNA"/>
</dbReference>
<reference evidence="8" key="1">
    <citation type="submission" date="2020-10" db="EMBL/GenBank/DDBJ databases">
        <authorList>
            <person name="Gilroy R."/>
        </authorList>
    </citation>
    <scope>NUCLEOTIDE SEQUENCE</scope>
    <source>
        <strain evidence="8">17213</strain>
    </source>
</reference>
<keyword evidence="4 5" id="KW-0238">DNA-binding</keyword>
<dbReference type="InterPro" id="IPR001801">
    <property type="entry name" value="Histone_HNS"/>
</dbReference>
<dbReference type="InterPro" id="IPR037150">
    <property type="entry name" value="H-NS_C_dom_sf"/>
</dbReference>
<dbReference type="SMART" id="SM00528">
    <property type="entry name" value="HNS"/>
    <property type="match status" value="1"/>
</dbReference>
<proteinExistence type="inferred from homology"/>
<dbReference type="Gene3D" id="4.10.430.10">
    <property type="entry name" value="Histone-like protein H-NS, C-terminal domain"/>
    <property type="match status" value="1"/>
</dbReference>
<dbReference type="GO" id="GO:0003681">
    <property type="term" value="F:bent DNA binding"/>
    <property type="evidence" value="ECO:0007669"/>
    <property type="project" value="TreeGrafter"/>
</dbReference>
<evidence type="ECO:0000256" key="2">
    <source>
        <dbReference type="ARBA" id="ARBA00010610"/>
    </source>
</evidence>
<name>A0A9D9DA91_9GAMM</name>
<dbReference type="Proteomes" id="UP000823631">
    <property type="component" value="Unassembled WGS sequence"/>
</dbReference>
<accession>A0A9D9DA91</accession>
<evidence type="ECO:0000256" key="4">
    <source>
        <dbReference type="ARBA" id="ARBA00023125"/>
    </source>
</evidence>
<dbReference type="PANTHER" id="PTHR38097:SF2">
    <property type="entry name" value="DNA-BINDING PROTEIN STPA"/>
    <property type="match status" value="1"/>
</dbReference>